<reference evidence="1" key="2">
    <citation type="submission" date="2022-05" db="EMBL/GenBank/DDBJ databases">
        <authorList>
            <person name="Proctor A.L."/>
            <person name="Phillips G.J."/>
            <person name="Wannemuehler M.J."/>
        </authorList>
    </citation>
    <scope>NUCLEOTIDE SEQUENCE</scope>
    <source>
        <strain evidence="1">ASF457</strain>
    </source>
</reference>
<reference evidence="1" key="1">
    <citation type="journal article" date="2014" name="Genome Announc.">
        <title>Draft genome sequences of the altered schaedler flora, a defined bacterial community from gnotobiotic mice.</title>
        <authorList>
            <person name="Wannemuehler M.J."/>
            <person name="Overstreet A.M."/>
            <person name="Ward D.V."/>
            <person name="Phillips G.J."/>
        </authorList>
    </citation>
    <scope>NUCLEOTIDE SEQUENCE</scope>
    <source>
        <strain evidence="1">ASF457</strain>
    </source>
</reference>
<keyword evidence="2" id="KW-1185">Reference proteome</keyword>
<dbReference type="RefSeq" id="WP_023275951.1">
    <property type="nucleotide sequence ID" value="NZ_CP097562.1"/>
</dbReference>
<dbReference type="EMBL" id="CP097562">
    <property type="protein sequence ID" value="USF24579.1"/>
    <property type="molecule type" value="Genomic_DNA"/>
</dbReference>
<organism evidence="1 2">
    <name type="scientific">Mucispirillum schaedleri ASF457</name>
    <dbReference type="NCBI Taxonomy" id="1379858"/>
    <lineage>
        <taxon>Bacteria</taxon>
        <taxon>Pseudomonadati</taxon>
        <taxon>Deferribacterota</taxon>
        <taxon>Deferribacteres</taxon>
        <taxon>Deferribacterales</taxon>
        <taxon>Mucispirillaceae</taxon>
        <taxon>Mucispirillum</taxon>
    </lineage>
</organism>
<evidence type="ECO:0000313" key="2">
    <source>
        <dbReference type="Proteomes" id="UP000017429"/>
    </source>
</evidence>
<protein>
    <submittedName>
        <fullName evidence="1">Uncharacterized protein</fullName>
    </submittedName>
</protein>
<reference evidence="1" key="3">
    <citation type="submission" date="2022-06" db="EMBL/GenBank/DDBJ databases">
        <title>Resources to Facilitate Use of the Altered Schaedler Flora (ASF) Mouse Model to Study Microbiome Function.</title>
        <authorList>
            <person name="Proctor A."/>
            <person name="Parvinroo S."/>
            <person name="Richie T."/>
            <person name="Jia X."/>
            <person name="Lee S.T.M."/>
            <person name="Karp P.D."/>
            <person name="Paley S."/>
            <person name="Kostic A.D."/>
            <person name="Pierre J.F."/>
            <person name="Wannemuehler M.J."/>
            <person name="Phillips G.J."/>
        </authorList>
    </citation>
    <scope>NUCLEOTIDE SEQUENCE</scope>
    <source>
        <strain evidence="1">ASF457</strain>
    </source>
</reference>
<dbReference type="Proteomes" id="UP000017429">
    <property type="component" value="Chromosome"/>
</dbReference>
<evidence type="ECO:0000313" key="1">
    <source>
        <dbReference type="EMBL" id="USF24579.1"/>
    </source>
</evidence>
<sequence>MQFDNDIFVNNEIDVILNFYRNSFSKSYKCVLQLQLLWHTITCFAKDLDRLCSFHCIDIPDKHKQVAHLIYWIVKIKPIHIIDGKGNFDRLSVPFINEIFACYIGLTRLGIDVMSISNIFLKNFLYMLHFREIKPEPLYLFLYTLEKACMKEIP</sequence>
<proteinExistence type="predicted"/>
<dbReference type="KEGG" id="msch:N508_001668"/>
<gene>
    <name evidence="1" type="ORF">N508_001668</name>
</gene>
<accession>V2QAY9</accession>
<dbReference type="AlphaFoldDB" id="V2QAY9"/>
<name>V2QAY9_9BACT</name>